<dbReference type="SMART" id="SM00388">
    <property type="entry name" value="HisKA"/>
    <property type="match status" value="1"/>
</dbReference>
<evidence type="ECO:0000313" key="13">
    <source>
        <dbReference type="Proteomes" id="UP000318336"/>
    </source>
</evidence>
<reference evidence="12 13" key="1">
    <citation type="submission" date="2019-06" db="EMBL/GenBank/DDBJ databases">
        <title>Sequencing the genomes of 1000 actinobacteria strains.</title>
        <authorList>
            <person name="Klenk H.-P."/>
        </authorList>
    </citation>
    <scope>NUCLEOTIDE SEQUENCE [LARGE SCALE GENOMIC DNA]</scope>
    <source>
        <strain evidence="12 13">DSM 24617</strain>
    </source>
</reference>
<comment type="subcellular location">
    <subcellularLocation>
        <location evidence="2">Cell membrane</location>
        <topology evidence="2">Multi-pass membrane protein</topology>
    </subcellularLocation>
</comment>
<accession>A0A542XDQ3</accession>
<dbReference type="Gene3D" id="3.30.565.10">
    <property type="entry name" value="Histidine kinase-like ATPase, C-terminal domain"/>
    <property type="match status" value="1"/>
</dbReference>
<dbReference type="Pfam" id="PF00512">
    <property type="entry name" value="HisKA"/>
    <property type="match status" value="1"/>
</dbReference>
<sequence length="342" mass="36140">MPLRDRLLRSTLTTVAVVVAVIVLPSAAFGAWHVLIDARAGGGPGVVALGGGLVIALGLLGGGVGAWLARRDAERLARPMAALAGQAEALGRRPGASPVTSGVAEIDSVSEVLRQRAVELTQRLAHERQFASDASHQLRTPLTALLIRLEEISMLDDPVEMRAEATSCIEQVERLTRVVDDLLRRTPAGAGGNTDETSLDSVLAALQREWQPAFSRARRSIKIAGERGLRLRVRRDDLAQIISTLLENTLEHGSGLVEVEARRTGPSVVLEMTDEGAGIDPGIAPHVFERRVTTGGTGLGLALARDLAQSNGGRLELLEAQPARFALFLSAADGEAEGSLPA</sequence>
<dbReference type="PANTHER" id="PTHR44936:SF9">
    <property type="entry name" value="SENSOR PROTEIN CREC"/>
    <property type="match status" value="1"/>
</dbReference>
<dbReference type="CDD" id="cd00082">
    <property type="entry name" value="HisKA"/>
    <property type="match status" value="1"/>
</dbReference>
<feature type="transmembrane region" description="Helical" evidence="10">
    <location>
        <begin position="12"/>
        <end position="35"/>
    </location>
</feature>
<dbReference type="InterPro" id="IPR003594">
    <property type="entry name" value="HATPase_dom"/>
</dbReference>
<keyword evidence="10" id="KW-1133">Transmembrane helix</keyword>
<evidence type="ECO:0000313" key="12">
    <source>
        <dbReference type="EMBL" id="TQL33969.1"/>
    </source>
</evidence>
<comment type="caution">
    <text evidence="12">The sequence shown here is derived from an EMBL/GenBank/DDBJ whole genome shotgun (WGS) entry which is preliminary data.</text>
</comment>
<evidence type="ECO:0000256" key="4">
    <source>
        <dbReference type="ARBA" id="ARBA00022475"/>
    </source>
</evidence>
<dbReference type="EC" id="2.7.13.3" evidence="3"/>
<dbReference type="InterPro" id="IPR003661">
    <property type="entry name" value="HisK_dim/P_dom"/>
</dbReference>
<comment type="catalytic activity">
    <reaction evidence="1">
        <text>ATP + protein L-histidine = ADP + protein N-phospho-L-histidine.</text>
        <dbReference type="EC" id="2.7.13.3"/>
    </reaction>
</comment>
<keyword evidence="8" id="KW-0902">Two-component regulatory system</keyword>
<dbReference type="RefSeq" id="WP_142005925.1">
    <property type="nucleotide sequence ID" value="NZ_CAJTBP010000001.1"/>
</dbReference>
<dbReference type="InterPro" id="IPR005467">
    <property type="entry name" value="His_kinase_dom"/>
</dbReference>
<name>A0A542XDQ3_9MICO</name>
<dbReference type="Proteomes" id="UP000318336">
    <property type="component" value="Unassembled WGS sequence"/>
</dbReference>
<evidence type="ECO:0000256" key="10">
    <source>
        <dbReference type="SAM" id="Phobius"/>
    </source>
</evidence>
<protein>
    <recommendedName>
        <fullName evidence="3">histidine kinase</fullName>
        <ecNumber evidence="3">2.7.13.3</ecNumber>
    </recommendedName>
</protein>
<dbReference type="SMART" id="SM00387">
    <property type="entry name" value="HATPase_c"/>
    <property type="match status" value="1"/>
</dbReference>
<evidence type="ECO:0000259" key="11">
    <source>
        <dbReference type="PROSITE" id="PS50109"/>
    </source>
</evidence>
<keyword evidence="9" id="KW-0843">Virulence</keyword>
<gene>
    <name evidence="12" type="ORF">FB554_2126</name>
</gene>
<dbReference type="EMBL" id="VFOK01000001">
    <property type="protein sequence ID" value="TQL33969.1"/>
    <property type="molecule type" value="Genomic_DNA"/>
</dbReference>
<evidence type="ECO:0000256" key="9">
    <source>
        <dbReference type="ARBA" id="ARBA00023026"/>
    </source>
</evidence>
<dbReference type="InterPro" id="IPR050980">
    <property type="entry name" value="2C_sensor_his_kinase"/>
</dbReference>
<dbReference type="PRINTS" id="PR00344">
    <property type="entry name" value="BCTRLSENSOR"/>
</dbReference>
<dbReference type="OrthoDB" id="5499837at2"/>
<dbReference type="SUPFAM" id="SSF47384">
    <property type="entry name" value="Homodimeric domain of signal transducing histidine kinase"/>
    <property type="match status" value="1"/>
</dbReference>
<dbReference type="Gene3D" id="1.10.287.130">
    <property type="match status" value="1"/>
</dbReference>
<organism evidence="12 13">
    <name type="scientific">Barrientosiimonas humi</name>
    <dbReference type="NCBI Taxonomy" id="999931"/>
    <lineage>
        <taxon>Bacteria</taxon>
        <taxon>Bacillati</taxon>
        <taxon>Actinomycetota</taxon>
        <taxon>Actinomycetes</taxon>
        <taxon>Micrococcales</taxon>
        <taxon>Dermacoccaceae</taxon>
        <taxon>Barrientosiimonas</taxon>
    </lineage>
</organism>
<keyword evidence="10" id="KW-0812">Transmembrane</keyword>
<dbReference type="Pfam" id="PF02518">
    <property type="entry name" value="HATPase_c"/>
    <property type="match status" value="1"/>
</dbReference>
<dbReference type="SUPFAM" id="SSF55874">
    <property type="entry name" value="ATPase domain of HSP90 chaperone/DNA topoisomerase II/histidine kinase"/>
    <property type="match status" value="1"/>
</dbReference>
<evidence type="ECO:0000256" key="7">
    <source>
        <dbReference type="ARBA" id="ARBA00022777"/>
    </source>
</evidence>
<feature type="transmembrane region" description="Helical" evidence="10">
    <location>
        <begin position="47"/>
        <end position="69"/>
    </location>
</feature>
<dbReference type="InterPro" id="IPR036890">
    <property type="entry name" value="HATPase_C_sf"/>
</dbReference>
<dbReference type="GO" id="GO:0005886">
    <property type="term" value="C:plasma membrane"/>
    <property type="evidence" value="ECO:0007669"/>
    <property type="project" value="UniProtKB-SubCell"/>
</dbReference>
<dbReference type="InterPro" id="IPR036097">
    <property type="entry name" value="HisK_dim/P_sf"/>
</dbReference>
<evidence type="ECO:0000256" key="8">
    <source>
        <dbReference type="ARBA" id="ARBA00023012"/>
    </source>
</evidence>
<keyword evidence="4" id="KW-1003">Cell membrane</keyword>
<keyword evidence="7 12" id="KW-0418">Kinase</keyword>
<evidence type="ECO:0000256" key="5">
    <source>
        <dbReference type="ARBA" id="ARBA00022553"/>
    </source>
</evidence>
<dbReference type="GO" id="GO:0000155">
    <property type="term" value="F:phosphorelay sensor kinase activity"/>
    <property type="evidence" value="ECO:0007669"/>
    <property type="project" value="InterPro"/>
</dbReference>
<evidence type="ECO:0000256" key="6">
    <source>
        <dbReference type="ARBA" id="ARBA00022679"/>
    </source>
</evidence>
<feature type="domain" description="Histidine kinase" evidence="11">
    <location>
        <begin position="133"/>
        <end position="333"/>
    </location>
</feature>
<dbReference type="InterPro" id="IPR004358">
    <property type="entry name" value="Sig_transdc_His_kin-like_C"/>
</dbReference>
<dbReference type="AlphaFoldDB" id="A0A542XDQ3"/>
<evidence type="ECO:0000256" key="2">
    <source>
        <dbReference type="ARBA" id="ARBA00004651"/>
    </source>
</evidence>
<keyword evidence="13" id="KW-1185">Reference proteome</keyword>
<keyword evidence="10" id="KW-0472">Membrane</keyword>
<proteinExistence type="predicted"/>
<dbReference type="PROSITE" id="PS50109">
    <property type="entry name" value="HIS_KIN"/>
    <property type="match status" value="1"/>
</dbReference>
<evidence type="ECO:0000256" key="1">
    <source>
        <dbReference type="ARBA" id="ARBA00000085"/>
    </source>
</evidence>
<evidence type="ECO:0000256" key="3">
    <source>
        <dbReference type="ARBA" id="ARBA00012438"/>
    </source>
</evidence>
<keyword evidence="6" id="KW-0808">Transferase</keyword>
<keyword evidence="5" id="KW-0597">Phosphoprotein</keyword>
<dbReference type="PANTHER" id="PTHR44936">
    <property type="entry name" value="SENSOR PROTEIN CREC"/>
    <property type="match status" value="1"/>
</dbReference>